<keyword evidence="1" id="KW-0812">Transmembrane</keyword>
<evidence type="ECO:0000313" key="4">
    <source>
        <dbReference type="Proteomes" id="UP000460435"/>
    </source>
</evidence>
<dbReference type="RefSeq" id="WP_162451623.1">
    <property type="nucleotide sequence ID" value="NZ_WLZY01000006.1"/>
</dbReference>
<evidence type="ECO:0000313" key="3">
    <source>
        <dbReference type="EMBL" id="NDL58917.1"/>
    </source>
</evidence>
<dbReference type="EMBL" id="WLZY01000006">
    <property type="protein sequence ID" value="NDL58917.1"/>
    <property type="molecule type" value="Genomic_DNA"/>
</dbReference>
<dbReference type="Pfam" id="PF07811">
    <property type="entry name" value="TadE"/>
    <property type="match status" value="1"/>
</dbReference>
<gene>
    <name evidence="3" type="ORF">F7O44_17755</name>
</gene>
<organism evidence="3 4">
    <name type="scientific">Phytoactinopolyspora mesophila</name>
    <dbReference type="NCBI Taxonomy" id="2650750"/>
    <lineage>
        <taxon>Bacteria</taxon>
        <taxon>Bacillati</taxon>
        <taxon>Actinomycetota</taxon>
        <taxon>Actinomycetes</taxon>
        <taxon>Jiangellales</taxon>
        <taxon>Jiangellaceae</taxon>
        <taxon>Phytoactinopolyspora</taxon>
    </lineage>
</organism>
<name>A0A7K3M794_9ACTN</name>
<keyword evidence="1" id="KW-0472">Membrane</keyword>
<reference evidence="3 4" key="1">
    <citation type="submission" date="2019-11" db="EMBL/GenBank/DDBJ databases">
        <authorList>
            <person name="Li X.-J."/>
            <person name="Feng X.-M."/>
        </authorList>
    </citation>
    <scope>NUCLEOTIDE SEQUENCE [LARGE SCALE GENOMIC DNA]</scope>
    <source>
        <strain evidence="3 4">XMNu-373</strain>
    </source>
</reference>
<feature type="transmembrane region" description="Helical" evidence="1">
    <location>
        <begin position="12"/>
        <end position="35"/>
    </location>
</feature>
<accession>A0A7K3M794</accession>
<proteinExistence type="predicted"/>
<sequence length="131" mass="14473">MIRRVRSQRGASAIELALYTPIMFFVIFLIIQFAMHYHGSQVAHAAAREGARIARTTFDTDPGLHHAQARAAEHAARLGGNQLTDVRVTAGNDGATVWVEVCGRPKEIIKKVTPRVCQRAEGPVEQFRPDV</sequence>
<keyword evidence="4" id="KW-1185">Reference proteome</keyword>
<comment type="caution">
    <text evidence="3">The sequence shown here is derived from an EMBL/GenBank/DDBJ whole genome shotgun (WGS) entry which is preliminary data.</text>
</comment>
<evidence type="ECO:0000259" key="2">
    <source>
        <dbReference type="Pfam" id="PF07811"/>
    </source>
</evidence>
<evidence type="ECO:0000256" key="1">
    <source>
        <dbReference type="SAM" id="Phobius"/>
    </source>
</evidence>
<dbReference type="Proteomes" id="UP000460435">
    <property type="component" value="Unassembled WGS sequence"/>
</dbReference>
<feature type="domain" description="TadE-like" evidence="2">
    <location>
        <begin position="10"/>
        <end position="52"/>
    </location>
</feature>
<dbReference type="AlphaFoldDB" id="A0A7K3M794"/>
<keyword evidence="1" id="KW-1133">Transmembrane helix</keyword>
<protein>
    <submittedName>
        <fullName evidence="3">Pilus assembly protein</fullName>
    </submittedName>
</protein>
<dbReference type="InterPro" id="IPR012495">
    <property type="entry name" value="TadE-like_dom"/>
</dbReference>